<dbReference type="InterPro" id="IPR036388">
    <property type="entry name" value="WH-like_DNA-bd_sf"/>
</dbReference>
<dbReference type="EMBL" id="LAZR01037130">
    <property type="protein sequence ID" value="KKL23015.1"/>
    <property type="molecule type" value="Genomic_DNA"/>
</dbReference>
<evidence type="ECO:0000313" key="1">
    <source>
        <dbReference type="EMBL" id="KKL23015.1"/>
    </source>
</evidence>
<gene>
    <name evidence="1" type="ORF">LCGC14_2429650</name>
</gene>
<accession>A0A0F9BMG8</accession>
<name>A0A0F9BMG8_9ZZZZ</name>
<feature type="non-terminal residue" evidence="1">
    <location>
        <position position="109"/>
    </location>
</feature>
<evidence type="ECO:0008006" key="2">
    <source>
        <dbReference type="Google" id="ProtNLM"/>
    </source>
</evidence>
<dbReference type="Gene3D" id="1.10.10.10">
    <property type="entry name" value="Winged helix-like DNA-binding domain superfamily/Winged helix DNA-binding domain"/>
    <property type="match status" value="1"/>
</dbReference>
<comment type="caution">
    <text evidence="1">The sequence shown here is derived from an EMBL/GenBank/DDBJ whole genome shotgun (WGS) entry which is preliminary data.</text>
</comment>
<protein>
    <recommendedName>
        <fullName evidence="2">Bacteriophage lambda Replication protein O N-terminal domain-containing protein</fullName>
    </recommendedName>
</protein>
<sequence>MQRKKKEFRGLPDLINPSLTKNFTQVPNILLRSRHISGKAKAILCLLLSNKEGWKSHVITLTNIMKESKDAIYSGLQELEKHGYLIRDKCRVLMSKKLTGEVWAYTDLS</sequence>
<reference evidence="1" key="1">
    <citation type="journal article" date="2015" name="Nature">
        <title>Complex archaea that bridge the gap between prokaryotes and eukaryotes.</title>
        <authorList>
            <person name="Spang A."/>
            <person name="Saw J.H."/>
            <person name="Jorgensen S.L."/>
            <person name="Zaremba-Niedzwiedzka K."/>
            <person name="Martijn J."/>
            <person name="Lind A.E."/>
            <person name="van Eijk R."/>
            <person name="Schleper C."/>
            <person name="Guy L."/>
            <person name="Ettema T.J."/>
        </authorList>
    </citation>
    <scope>NUCLEOTIDE SEQUENCE</scope>
</reference>
<organism evidence="1">
    <name type="scientific">marine sediment metagenome</name>
    <dbReference type="NCBI Taxonomy" id="412755"/>
    <lineage>
        <taxon>unclassified sequences</taxon>
        <taxon>metagenomes</taxon>
        <taxon>ecological metagenomes</taxon>
    </lineage>
</organism>
<dbReference type="Pfam" id="PF13730">
    <property type="entry name" value="HTH_36"/>
    <property type="match status" value="1"/>
</dbReference>
<dbReference type="AlphaFoldDB" id="A0A0F9BMG8"/>
<proteinExistence type="predicted"/>